<evidence type="ECO:0000256" key="4">
    <source>
        <dbReference type="ARBA" id="ARBA00022475"/>
    </source>
</evidence>
<dbReference type="AlphaFoldDB" id="A0A3B3S2Q1"/>
<organism evidence="13 14">
    <name type="scientific">Paramormyrops kingsleyae</name>
    <dbReference type="NCBI Taxonomy" id="1676925"/>
    <lineage>
        <taxon>Eukaryota</taxon>
        <taxon>Metazoa</taxon>
        <taxon>Chordata</taxon>
        <taxon>Craniata</taxon>
        <taxon>Vertebrata</taxon>
        <taxon>Euteleostomi</taxon>
        <taxon>Actinopterygii</taxon>
        <taxon>Neopterygii</taxon>
        <taxon>Teleostei</taxon>
        <taxon>Osteoglossocephala</taxon>
        <taxon>Osteoglossomorpha</taxon>
        <taxon>Osteoglossiformes</taxon>
        <taxon>Mormyridae</taxon>
        <taxon>Paramormyrops</taxon>
    </lineage>
</organism>
<dbReference type="Ensembl" id="ENSPKIT00000005032.1">
    <property type="protein sequence ID" value="ENSPKIP00000024326.1"/>
    <property type="gene ID" value="ENSPKIG00000007587.1"/>
</dbReference>
<evidence type="ECO:0000256" key="9">
    <source>
        <dbReference type="ARBA" id="ARBA00022989"/>
    </source>
</evidence>
<comment type="similarity">
    <text evidence="3">Belongs to the LIMR family.</text>
</comment>
<accession>A0A3B3S2Q1</accession>
<keyword evidence="8" id="KW-0256">Endoplasmic reticulum</keyword>
<dbReference type="GO" id="GO:0005886">
    <property type="term" value="C:plasma membrane"/>
    <property type="evidence" value="ECO:0007669"/>
    <property type="project" value="UniProtKB-SubCell"/>
</dbReference>
<evidence type="ECO:0000256" key="12">
    <source>
        <dbReference type="SAM" id="Phobius"/>
    </source>
</evidence>
<evidence type="ECO:0000256" key="11">
    <source>
        <dbReference type="ARBA" id="ARBA00023170"/>
    </source>
</evidence>
<reference evidence="13" key="1">
    <citation type="submission" date="2025-08" db="UniProtKB">
        <authorList>
            <consortium name="Ensembl"/>
        </authorList>
    </citation>
    <scope>IDENTIFICATION</scope>
</reference>
<dbReference type="PANTHER" id="PTHR12625">
    <property type="entry name" value="LIPOCALIN-1 INTERACTING MEMBRANE RECEPTOR LIMR"/>
    <property type="match status" value="1"/>
</dbReference>
<name>A0A3B3S2Q1_9TELE</name>
<dbReference type="InterPro" id="IPR006876">
    <property type="entry name" value="LMBR1-like_membr_prot"/>
</dbReference>
<evidence type="ECO:0000313" key="13">
    <source>
        <dbReference type="Ensembl" id="ENSPKIP00000024326.1"/>
    </source>
</evidence>
<protein>
    <submittedName>
        <fullName evidence="13">Limb development membrane protein 1 like</fullName>
    </submittedName>
</protein>
<dbReference type="PRINTS" id="PR01692">
    <property type="entry name" value="LIPOCALINIMR"/>
</dbReference>
<keyword evidence="5" id="KW-0254">Endocytosis</keyword>
<keyword evidence="11" id="KW-0675">Receptor</keyword>
<evidence type="ECO:0000256" key="1">
    <source>
        <dbReference type="ARBA" id="ARBA00004477"/>
    </source>
</evidence>
<evidence type="ECO:0000256" key="2">
    <source>
        <dbReference type="ARBA" id="ARBA00004651"/>
    </source>
</evidence>
<feature type="transmembrane region" description="Helical" evidence="12">
    <location>
        <begin position="308"/>
        <end position="334"/>
    </location>
</feature>
<feature type="transmembrane region" description="Helical" evidence="12">
    <location>
        <begin position="354"/>
        <end position="371"/>
    </location>
</feature>
<evidence type="ECO:0000256" key="5">
    <source>
        <dbReference type="ARBA" id="ARBA00022583"/>
    </source>
</evidence>
<evidence type="ECO:0000313" key="14">
    <source>
        <dbReference type="Proteomes" id="UP000261540"/>
    </source>
</evidence>
<feature type="transmembrane region" description="Helical" evidence="12">
    <location>
        <begin position="391"/>
        <end position="413"/>
    </location>
</feature>
<dbReference type="GO" id="GO:0005789">
    <property type="term" value="C:endoplasmic reticulum membrane"/>
    <property type="evidence" value="ECO:0007669"/>
    <property type="project" value="UniProtKB-SubCell"/>
</dbReference>
<reference evidence="13" key="2">
    <citation type="submission" date="2025-09" db="UniProtKB">
        <authorList>
            <consortium name="Ensembl"/>
        </authorList>
    </citation>
    <scope>IDENTIFICATION</scope>
</reference>
<keyword evidence="9 12" id="KW-1133">Transmembrane helix</keyword>
<keyword evidence="7 12" id="KW-0812">Transmembrane</keyword>
<feature type="transmembrane region" description="Helical" evidence="12">
    <location>
        <begin position="25"/>
        <end position="46"/>
    </location>
</feature>
<comment type="subcellular location">
    <subcellularLocation>
        <location evidence="2">Cell membrane</location>
        <topology evidence="2">Multi-pass membrane protein</topology>
    </subcellularLocation>
    <subcellularLocation>
        <location evidence="1">Endoplasmic reticulum membrane</location>
        <topology evidence="1">Multi-pass membrane protein</topology>
    </subcellularLocation>
</comment>
<dbReference type="GeneTree" id="ENSGT00390000007809"/>
<dbReference type="GO" id="GO:0004888">
    <property type="term" value="F:transmembrane signaling receptor activity"/>
    <property type="evidence" value="ECO:0007669"/>
    <property type="project" value="TreeGrafter"/>
</dbReference>
<sequence length="456" mass="50422">LSYLVITHYKKNAEFMTGSPPASRLWLCTFSLSVSVGAVLLLPLSILSNEVLLFVPDSYYIQWLNGSLVHGLWNLIFLFSNLSLVFLLPFAYFFTESEGFVGSKKGVMGRVYESAVVLLLLSLLVLGMLWLASALTHHDVARESLNDLWERYLPYLYSCISLFGVLLLLLCTPFGLSRVFIVTESVLVKPRLLENIDETASCVAFEEACLSKKLAGKSSCWISVNLDILKNQFLSIQARRVSLGKTDHSGAPQKGCGTLVSVLHHPAPSLPQVLCVLIVSFHVLELLFDDTAMPRGMEDPLLGAASFSMFGSFGAAVQVILILYLMASSVVGFYSLPLFTSLLPRVQDTTLTQIIGNCVSLLMLSSALPVFSRTLGITHFDLPGDFGRYDWLGNFYIIFLYNMLFAGLTSACLMRSITRAMQRELICAVGEHRFMGTELSVHFIVKGAGLCYVRPQ</sequence>
<dbReference type="PANTHER" id="PTHR12625:SF2">
    <property type="entry name" value="PROTEIN LMBR1L"/>
    <property type="match status" value="1"/>
</dbReference>
<proteinExistence type="inferred from homology"/>
<evidence type="ECO:0000256" key="7">
    <source>
        <dbReference type="ARBA" id="ARBA00022692"/>
    </source>
</evidence>
<evidence type="ECO:0000256" key="3">
    <source>
        <dbReference type="ARBA" id="ARBA00010487"/>
    </source>
</evidence>
<feature type="transmembrane region" description="Helical" evidence="12">
    <location>
        <begin position="115"/>
        <end position="135"/>
    </location>
</feature>
<keyword evidence="4" id="KW-1003">Cell membrane</keyword>
<feature type="transmembrane region" description="Helical" evidence="12">
    <location>
        <begin position="72"/>
        <end position="94"/>
    </location>
</feature>
<dbReference type="Pfam" id="PF04791">
    <property type="entry name" value="LMBR1"/>
    <property type="match status" value="2"/>
</dbReference>
<keyword evidence="6" id="KW-0879">Wnt signaling pathway</keyword>
<evidence type="ECO:0000256" key="10">
    <source>
        <dbReference type="ARBA" id="ARBA00023136"/>
    </source>
</evidence>
<feature type="transmembrane region" description="Helical" evidence="12">
    <location>
        <begin position="155"/>
        <end position="181"/>
    </location>
</feature>
<dbReference type="InterPro" id="IPR008075">
    <property type="entry name" value="LIMR"/>
</dbReference>
<dbReference type="Proteomes" id="UP000261540">
    <property type="component" value="Unplaced"/>
</dbReference>
<keyword evidence="14" id="KW-1185">Reference proteome</keyword>
<dbReference type="GO" id="GO:0006898">
    <property type="term" value="P:receptor-mediated endocytosis"/>
    <property type="evidence" value="ECO:0007669"/>
    <property type="project" value="TreeGrafter"/>
</dbReference>
<keyword evidence="10 12" id="KW-0472">Membrane</keyword>
<evidence type="ECO:0000256" key="8">
    <source>
        <dbReference type="ARBA" id="ARBA00022824"/>
    </source>
</evidence>
<dbReference type="GO" id="GO:0016055">
    <property type="term" value="P:Wnt signaling pathway"/>
    <property type="evidence" value="ECO:0007669"/>
    <property type="project" value="UniProtKB-KW"/>
</dbReference>
<evidence type="ECO:0000256" key="6">
    <source>
        <dbReference type="ARBA" id="ARBA00022687"/>
    </source>
</evidence>